<dbReference type="InterPro" id="IPR036770">
    <property type="entry name" value="Ankyrin_rpt-contain_sf"/>
</dbReference>
<feature type="compositionally biased region" description="Basic and acidic residues" evidence="4">
    <location>
        <begin position="261"/>
        <end position="281"/>
    </location>
</feature>
<dbReference type="Gene3D" id="1.25.40.20">
    <property type="entry name" value="Ankyrin repeat-containing domain"/>
    <property type="match status" value="1"/>
</dbReference>
<feature type="compositionally biased region" description="Polar residues" evidence="4">
    <location>
        <begin position="202"/>
        <end position="214"/>
    </location>
</feature>
<evidence type="ECO:0000313" key="5">
    <source>
        <dbReference type="EMBL" id="KAK7891619.1"/>
    </source>
</evidence>
<dbReference type="PANTHER" id="PTHR24171:SF9">
    <property type="entry name" value="ANKYRIN REPEAT DOMAIN-CONTAINING PROTEIN 39"/>
    <property type="match status" value="1"/>
</dbReference>
<dbReference type="InterPro" id="IPR002110">
    <property type="entry name" value="Ankyrin_rpt"/>
</dbReference>
<evidence type="ECO:0000256" key="3">
    <source>
        <dbReference type="PROSITE-ProRule" id="PRU00023"/>
    </source>
</evidence>
<feature type="compositionally biased region" description="Basic and acidic residues" evidence="4">
    <location>
        <begin position="315"/>
        <end position="349"/>
    </location>
</feature>
<dbReference type="Proteomes" id="UP001460270">
    <property type="component" value="Unassembled WGS sequence"/>
</dbReference>
<comment type="caution">
    <text evidence="5">The sequence shown here is derived from an EMBL/GenBank/DDBJ whole genome shotgun (WGS) entry which is preliminary data.</text>
</comment>
<reference evidence="6" key="1">
    <citation type="submission" date="2024-04" db="EMBL/GenBank/DDBJ databases">
        <title>Salinicola lusitanus LLJ914,a marine bacterium isolated from the Okinawa Trough.</title>
        <authorList>
            <person name="Li J."/>
        </authorList>
    </citation>
    <scope>NUCLEOTIDE SEQUENCE [LARGE SCALE GENOMIC DNA]</scope>
</reference>
<keyword evidence="1" id="KW-0677">Repeat</keyword>
<dbReference type="PANTHER" id="PTHR24171">
    <property type="entry name" value="ANKYRIN REPEAT DOMAIN-CONTAINING PROTEIN 39-RELATED"/>
    <property type="match status" value="1"/>
</dbReference>
<gene>
    <name evidence="5" type="ORF">WMY93_023582</name>
</gene>
<dbReference type="SMART" id="SM00248">
    <property type="entry name" value="ANK"/>
    <property type="match status" value="1"/>
</dbReference>
<feature type="compositionally biased region" description="Acidic residues" evidence="4">
    <location>
        <begin position="374"/>
        <end position="383"/>
    </location>
</feature>
<proteinExistence type="predicted"/>
<dbReference type="PROSITE" id="PS50088">
    <property type="entry name" value="ANK_REPEAT"/>
    <property type="match status" value="2"/>
</dbReference>
<name>A0AAW0NBN2_9GOBI</name>
<feature type="repeat" description="ANK" evidence="3">
    <location>
        <begin position="1"/>
        <end position="17"/>
    </location>
</feature>
<feature type="region of interest" description="Disordered" evidence="4">
    <location>
        <begin position="95"/>
        <end position="126"/>
    </location>
</feature>
<feature type="region of interest" description="Disordered" evidence="4">
    <location>
        <begin position="145"/>
        <end position="361"/>
    </location>
</feature>
<organism evidence="5 6">
    <name type="scientific">Mugilogobius chulae</name>
    <name type="common">yellowstripe goby</name>
    <dbReference type="NCBI Taxonomy" id="88201"/>
    <lineage>
        <taxon>Eukaryota</taxon>
        <taxon>Metazoa</taxon>
        <taxon>Chordata</taxon>
        <taxon>Craniata</taxon>
        <taxon>Vertebrata</taxon>
        <taxon>Euteleostomi</taxon>
        <taxon>Actinopterygii</taxon>
        <taxon>Neopterygii</taxon>
        <taxon>Teleostei</taxon>
        <taxon>Neoteleostei</taxon>
        <taxon>Acanthomorphata</taxon>
        <taxon>Gobiaria</taxon>
        <taxon>Gobiiformes</taxon>
        <taxon>Gobioidei</taxon>
        <taxon>Gobiidae</taxon>
        <taxon>Gobionellinae</taxon>
        <taxon>Mugilogobius</taxon>
    </lineage>
</organism>
<dbReference type="PROSITE" id="PS50297">
    <property type="entry name" value="ANK_REP_REGION"/>
    <property type="match status" value="1"/>
</dbReference>
<dbReference type="Pfam" id="PF13857">
    <property type="entry name" value="Ank_5"/>
    <property type="match status" value="1"/>
</dbReference>
<evidence type="ECO:0000256" key="4">
    <source>
        <dbReference type="SAM" id="MobiDB-lite"/>
    </source>
</evidence>
<evidence type="ECO:0000313" key="6">
    <source>
        <dbReference type="Proteomes" id="UP001460270"/>
    </source>
</evidence>
<dbReference type="AlphaFoldDB" id="A0AAW0NBN2"/>
<keyword evidence="2 3" id="KW-0040">ANK repeat</keyword>
<evidence type="ECO:0000256" key="2">
    <source>
        <dbReference type="ARBA" id="ARBA00023043"/>
    </source>
</evidence>
<feature type="compositionally biased region" description="Polar residues" evidence="4">
    <location>
        <begin position="304"/>
        <end position="314"/>
    </location>
</feature>
<evidence type="ECO:0000256" key="1">
    <source>
        <dbReference type="ARBA" id="ARBA00022737"/>
    </source>
</evidence>
<protein>
    <submittedName>
        <fullName evidence="5">Uncharacterized protein</fullName>
    </submittedName>
</protein>
<feature type="region of interest" description="Disordered" evidence="4">
    <location>
        <begin position="374"/>
        <end position="449"/>
    </location>
</feature>
<feature type="compositionally biased region" description="Acidic residues" evidence="4">
    <location>
        <begin position="216"/>
        <end position="246"/>
    </location>
</feature>
<dbReference type="EMBL" id="JBBPFD010000017">
    <property type="protein sequence ID" value="KAK7891619.1"/>
    <property type="molecule type" value="Genomic_DNA"/>
</dbReference>
<sequence length="449" mass="49743">MAEFLLKEGADVNAADDNKRSPLMMAAGNGQFDMLQLLLRYDADITLRDDKGWSADDYATKHGHHACSHSSITMLHRKVMGLGFPLGGPAIDKDDFEDDSLSESVSRVSKSGADDWASDNDNESPIIQKKPKKYNLRQMFASKAGGASVQLDTSQSGVESEPEPEIVPQTSPRLPKALPSTSAQSNPVDPLPKSLPFKPPRMSSTPLSSYSKQEMSTDDDSDHNEELKDEDDEEEEEEEEGEEPEESEHSHDAASTIPETDGSKDKKRDFMSELGLEKEEPIQDSWDSESDLDDGNLLYKKTENTVVNEVQMSTVKEEKEEINSSEVTHDQDTKDDNSSLQKETEKSKWEPLLNKLEGVSDKKTNLMEELGLGDADDLADTSDWDSASTTSKHTLPGGAGCLLQGSKSSQNPLNLRRKMMTQKLHQLHLREPPDPPAPPQHLPHIHSHE</sequence>
<keyword evidence="6" id="KW-1185">Reference proteome</keyword>
<accession>A0AAW0NBN2</accession>
<feature type="repeat" description="ANK" evidence="3">
    <location>
        <begin position="18"/>
        <end position="50"/>
    </location>
</feature>
<feature type="compositionally biased region" description="Low complexity" evidence="4">
    <location>
        <begin position="102"/>
        <end position="111"/>
    </location>
</feature>
<dbReference type="SUPFAM" id="SSF48403">
    <property type="entry name" value="Ankyrin repeat"/>
    <property type="match status" value="1"/>
</dbReference>